<evidence type="ECO:0000313" key="1">
    <source>
        <dbReference type="EMBL" id="SVA70376.1"/>
    </source>
</evidence>
<protein>
    <recommendedName>
        <fullName evidence="2">Glycosyl hydrolase-like 10 domain-containing protein</fullName>
    </recommendedName>
</protein>
<sequence length="461" mass="52340">MRMEDAWIPVDEVAGTGIDTFIYGVSRADGLFYPSRVGLEWGSDRKPFQNAYEWRCWENMQSLIAKDLDPLQVLIDRAHEKGMEFFSSLRLGAYGGMNPEHNVAEGGRGFVHTEVRDHQHAIIEELATRYDAEGIELDFAASPGGCPFCLNPDEAPEHASLMTDFVRDASATVRGRPEQPGLLGARVYPTVELNQRAGLDVETWLAKGYVDFVVPMAYSCFVLDAQMPIDWIVKAAHANDISVYGMLQPYYLDGRRPNTKVEHATPQMMRAAASNFWEADVDGLYTWFMDWPLEDGERRTLSFMGDPDLTREGDKHYFLRQRPENEESYVYGAELPVSIAAADPAKSYEVEFSINDDPKNDRIRRMILKINVAELVSQDRFEVSLNGTSLSTETCRRTPRWNNAYTGQWLEFDLDGLRPTKGTNKVQFVLHSRPDDFEGEIRVDDVELIIEYGVFPTQKSS</sequence>
<accession>A0A381XZX5</accession>
<reference evidence="1" key="1">
    <citation type="submission" date="2018-05" db="EMBL/GenBank/DDBJ databases">
        <authorList>
            <person name="Lanie J.A."/>
            <person name="Ng W.-L."/>
            <person name="Kazmierczak K.M."/>
            <person name="Andrzejewski T.M."/>
            <person name="Davidsen T.M."/>
            <person name="Wayne K.J."/>
            <person name="Tettelin H."/>
            <person name="Glass J.I."/>
            <person name="Rusch D."/>
            <person name="Podicherti R."/>
            <person name="Tsui H.-C.T."/>
            <person name="Winkler M.E."/>
        </authorList>
    </citation>
    <scope>NUCLEOTIDE SEQUENCE</scope>
</reference>
<dbReference type="InterPro" id="IPR017853">
    <property type="entry name" value="GH"/>
</dbReference>
<evidence type="ECO:0008006" key="2">
    <source>
        <dbReference type="Google" id="ProtNLM"/>
    </source>
</evidence>
<name>A0A381XZX5_9ZZZZ</name>
<dbReference type="AlphaFoldDB" id="A0A381XZX5"/>
<gene>
    <name evidence="1" type="ORF">METZ01_LOCUS123230</name>
</gene>
<organism evidence="1">
    <name type="scientific">marine metagenome</name>
    <dbReference type="NCBI Taxonomy" id="408172"/>
    <lineage>
        <taxon>unclassified sequences</taxon>
        <taxon>metagenomes</taxon>
        <taxon>ecological metagenomes</taxon>
    </lineage>
</organism>
<dbReference type="SUPFAM" id="SSF51445">
    <property type="entry name" value="(Trans)glycosidases"/>
    <property type="match status" value="1"/>
</dbReference>
<proteinExistence type="predicted"/>
<dbReference type="EMBL" id="UINC01017011">
    <property type="protein sequence ID" value="SVA70376.1"/>
    <property type="molecule type" value="Genomic_DNA"/>
</dbReference>